<keyword evidence="3" id="KW-1185">Reference proteome</keyword>
<evidence type="ECO:0000256" key="1">
    <source>
        <dbReference type="ARBA" id="ARBA00023595"/>
    </source>
</evidence>
<dbReference type="Pfam" id="PF00132">
    <property type="entry name" value="Hexapep"/>
    <property type="match status" value="2"/>
</dbReference>
<dbReference type="PANTHER" id="PTHR43360">
    <property type="entry name" value="CARBON DIOXIDE CONCENTRATING MECHANISM PROTEIN CCMM"/>
    <property type="match status" value="1"/>
</dbReference>
<dbReference type="Proteomes" id="UP000620266">
    <property type="component" value="Unassembled WGS sequence"/>
</dbReference>
<gene>
    <name evidence="2" type="ORF">GCM10007205_03550</name>
</gene>
<name>A0A8J2UL36_9BURK</name>
<dbReference type="Gene3D" id="2.160.10.10">
    <property type="entry name" value="Hexapeptide repeat proteins"/>
    <property type="match status" value="1"/>
</dbReference>
<protein>
    <recommendedName>
        <fullName evidence="4">Carbonate dehydratase</fullName>
    </recommendedName>
</protein>
<dbReference type="PANTHER" id="PTHR43360:SF1">
    <property type="entry name" value="CARBOXYSOME ASSEMBLY PROTEIN CCMM"/>
    <property type="match status" value="1"/>
</dbReference>
<dbReference type="EMBL" id="BMCG01000001">
    <property type="protein sequence ID" value="GGB97551.1"/>
    <property type="molecule type" value="Genomic_DNA"/>
</dbReference>
<dbReference type="InterPro" id="IPR047223">
    <property type="entry name" value="CA_gamma_LbH"/>
</dbReference>
<accession>A0A8J2UL36</accession>
<evidence type="ECO:0000313" key="2">
    <source>
        <dbReference type="EMBL" id="GGB97551.1"/>
    </source>
</evidence>
<dbReference type="InterPro" id="IPR011004">
    <property type="entry name" value="Trimer_LpxA-like_sf"/>
</dbReference>
<sequence length="194" mass="20734">MVTSSVFGTIRANPRGDVPVVHPDSFVDPTAILCGKVIVHENVFIGPYAVIRADEVDMDGDMQPIVIGAHSNIQDGVVIHSKSGAAVTIGAHTSIAHRAIVHGPCTVGSRVFIGFNSVLFNCEVGDGCVVRHNAVVDGCTLPPGFYVPSTERIGPRTELSTIARVSVQASEFSEDVVRTNNWLVEGYRKLLQQS</sequence>
<dbReference type="InterPro" id="IPR001451">
    <property type="entry name" value="Hexapep"/>
</dbReference>
<evidence type="ECO:0000313" key="3">
    <source>
        <dbReference type="Proteomes" id="UP000620266"/>
    </source>
</evidence>
<dbReference type="SUPFAM" id="SSF51161">
    <property type="entry name" value="Trimeric LpxA-like enzymes"/>
    <property type="match status" value="1"/>
</dbReference>
<dbReference type="CDD" id="cd00710">
    <property type="entry name" value="LbH_gamma_CA"/>
    <property type="match status" value="1"/>
</dbReference>
<reference evidence="2" key="1">
    <citation type="journal article" date="2014" name="Int. J. Syst. Evol. Microbiol.">
        <title>Complete genome sequence of Corynebacterium casei LMG S-19264T (=DSM 44701T), isolated from a smear-ripened cheese.</title>
        <authorList>
            <consortium name="US DOE Joint Genome Institute (JGI-PGF)"/>
            <person name="Walter F."/>
            <person name="Albersmeier A."/>
            <person name="Kalinowski J."/>
            <person name="Ruckert C."/>
        </authorList>
    </citation>
    <scope>NUCLEOTIDE SEQUENCE</scope>
    <source>
        <strain evidence="2">CCM 7086</strain>
    </source>
</reference>
<dbReference type="AlphaFoldDB" id="A0A8J2UL36"/>
<proteinExistence type="inferred from homology"/>
<comment type="similarity">
    <text evidence="1">Belongs to the gamma-class carbonic anhydrase family.</text>
</comment>
<comment type="caution">
    <text evidence="2">The sequence shown here is derived from an EMBL/GenBank/DDBJ whole genome shotgun (WGS) entry which is preliminary data.</text>
</comment>
<organism evidence="2 3">
    <name type="scientific">Oxalicibacterium flavum</name>
    <dbReference type="NCBI Taxonomy" id="179467"/>
    <lineage>
        <taxon>Bacteria</taxon>
        <taxon>Pseudomonadati</taxon>
        <taxon>Pseudomonadota</taxon>
        <taxon>Betaproteobacteria</taxon>
        <taxon>Burkholderiales</taxon>
        <taxon>Oxalobacteraceae</taxon>
        <taxon>Oxalicibacterium</taxon>
    </lineage>
</organism>
<dbReference type="InterPro" id="IPR052265">
    <property type="entry name" value="Gamma-CA"/>
</dbReference>
<reference evidence="2" key="2">
    <citation type="submission" date="2020-09" db="EMBL/GenBank/DDBJ databases">
        <authorList>
            <person name="Sun Q."/>
            <person name="Sedlacek I."/>
        </authorList>
    </citation>
    <scope>NUCLEOTIDE SEQUENCE</scope>
    <source>
        <strain evidence="2">CCM 7086</strain>
    </source>
</reference>
<evidence type="ECO:0008006" key="4">
    <source>
        <dbReference type="Google" id="ProtNLM"/>
    </source>
</evidence>
<dbReference type="RefSeq" id="WP_188394450.1">
    <property type="nucleotide sequence ID" value="NZ_BMCG01000001.1"/>
</dbReference>